<sequence length="123" mass="14157">MLCVTLRNALLTSLSSAQVEPTTYSRLNSPIYARFNAYACSVNLLTSFTASELDGVESDAYNFYLSQLRIRIEMSFGPLVSEWRVFRAPLLIKFSNVGKFIHIAMQLFNWCMPYRLRQDPLDM</sequence>
<evidence type="ECO:0000313" key="2">
    <source>
        <dbReference type="EnsemblProtists" id="PYU1_T014696"/>
    </source>
</evidence>
<evidence type="ECO:0008006" key="4">
    <source>
        <dbReference type="Google" id="ProtNLM"/>
    </source>
</evidence>
<evidence type="ECO:0000256" key="1">
    <source>
        <dbReference type="SAM" id="SignalP"/>
    </source>
</evidence>
<dbReference type="STRING" id="431595.K3XBU7"/>
<accession>K3XBU7</accession>
<reference evidence="3" key="1">
    <citation type="journal article" date="2010" name="Genome Biol.">
        <title>Genome sequence of the necrotrophic plant pathogen Pythium ultimum reveals original pathogenicity mechanisms and effector repertoire.</title>
        <authorList>
            <person name="Levesque C.A."/>
            <person name="Brouwer H."/>
            <person name="Cano L."/>
            <person name="Hamilton J.P."/>
            <person name="Holt C."/>
            <person name="Huitema E."/>
            <person name="Raffaele S."/>
            <person name="Robideau G.P."/>
            <person name="Thines M."/>
            <person name="Win J."/>
            <person name="Zerillo M.M."/>
            <person name="Beakes G.W."/>
            <person name="Boore J.L."/>
            <person name="Busam D."/>
            <person name="Dumas B."/>
            <person name="Ferriera S."/>
            <person name="Fuerstenberg S.I."/>
            <person name="Gachon C.M."/>
            <person name="Gaulin E."/>
            <person name="Govers F."/>
            <person name="Grenville-Briggs L."/>
            <person name="Horner N."/>
            <person name="Hostetler J."/>
            <person name="Jiang R.H."/>
            <person name="Johnson J."/>
            <person name="Krajaejun T."/>
            <person name="Lin H."/>
            <person name="Meijer H.J."/>
            <person name="Moore B."/>
            <person name="Morris P."/>
            <person name="Phuntmart V."/>
            <person name="Puiu D."/>
            <person name="Shetty J."/>
            <person name="Stajich J.E."/>
            <person name="Tripathy S."/>
            <person name="Wawra S."/>
            <person name="van West P."/>
            <person name="Whitty B.R."/>
            <person name="Coutinho P.M."/>
            <person name="Henrissat B."/>
            <person name="Martin F."/>
            <person name="Thomas P.D."/>
            <person name="Tyler B.M."/>
            <person name="De Vries R.P."/>
            <person name="Kamoun S."/>
            <person name="Yandell M."/>
            <person name="Tisserat N."/>
            <person name="Buell C.R."/>
        </authorList>
    </citation>
    <scope>NUCLEOTIDE SEQUENCE</scope>
    <source>
        <strain evidence="3">DAOM:BR144</strain>
    </source>
</reference>
<dbReference type="Proteomes" id="UP000019132">
    <property type="component" value="Unassembled WGS sequence"/>
</dbReference>
<dbReference type="eggNOG" id="ENOG502RV6F">
    <property type="taxonomic scope" value="Eukaryota"/>
</dbReference>
<dbReference type="InParanoid" id="K3XBU7"/>
<evidence type="ECO:0000313" key="3">
    <source>
        <dbReference type="Proteomes" id="UP000019132"/>
    </source>
</evidence>
<reference evidence="2" key="3">
    <citation type="submission" date="2015-02" db="UniProtKB">
        <authorList>
            <consortium name="EnsemblProtists"/>
        </authorList>
    </citation>
    <scope>IDENTIFICATION</scope>
    <source>
        <strain evidence="2">DAOM BR144</strain>
    </source>
</reference>
<dbReference type="EMBL" id="GL376594">
    <property type="status" value="NOT_ANNOTATED_CDS"/>
    <property type="molecule type" value="Genomic_DNA"/>
</dbReference>
<reference evidence="3" key="2">
    <citation type="submission" date="2010-04" db="EMBL/GenBank/DDBJ databases">
        <authorList>
            <person name="Buell R."/>
            <person name="Hamilton J."/>
            <person name="Hostetler J."/>
        </authorList>
    </citation>
    <scope>NUCLEOTIDE SEQUENCE [LARGE SCALE GENOMIC DNA]</scope>
    <source>
        <strain evidence="3">DAOM:BR144</strain>
    </source>
</reference>
<dbReference type="HOGENOM" id="CLU_2021369_0_0_1"/>
<dbReference type="EnsemblProtists" id="PYU1_T014696">
    <property type="protein sequence ID" value="PYU1_T014696"/>
    <property type="gene ID" value="PYU1_G014665"/>
</dbReference>
<proteinExistence type="predicted"/>
<feature type="chain" id="PRO_5003868513" description="DDE Tnp4 domain-containing protein" evidence="1">
    <location>
        <begin position="18"/>
        <end position="123"/>
    </location>
</feature>
<feature type="signal peptide" evidence="1">
    <location>
        <begin position="1"/>
        <end position="17"/>
    </location>
</feature>
<dbReference type="VEuPathDB" id="FungiDB:PYU1_G014665"/>
<keyword evidence="1" id="KW-0732">Signal</keyword>
<dbReference type="AlphaFoldDB" id="K3XBU7"/>
<keyword evidence="3" id="KW-1185">Reference proteome</keyword>
<name>K3XBU7_GLOUD</name>
<organism evidence="2 3">
    <name type="scientific">Globisporangium ultimum (strain ATCC 200006 / CBS 805.95 / DAOM BR144)</name>
    <name type="common">Pythium ultimum</name>
    <dbReference type="NCBI Taxonomy" id="431595"/>
    <lineage>
        <taxon>Eukaryota</taxon>
        <taxon>Sar</taxon>
        <taxon>Stramenopiles</taxon>
        <taxon>Oomycota</taxon>
        <taxon>Peronosporomycetes</taxon>
        <taxon>Pythiales</taxon>
        <taxon>Pythiaceae</taxon>
        <taxon>Globisporangium</taxon>
    </lineage>
</organism>
<protein>
    <recommendedName>
        <fullName evidence="4">DDE Tnp4 domain-containing protein</fullName>
    </recommendedName>
</protein>